<gene>
    <name evidence="1" type="primary">tnpB</name>
    <name evidence="1" type="ORF">HZZ13_14130</name>
</gene>
<reference evidence="1 2" key="1">
    <citation type="submission" date="2020-07" db="EMBL/GenBank/DDBJ databases">
        <title>Bradyrhizobium diversity isolated from nodules of indigenous legumes of Western Australia.</title>
        <authorList>
            <person name="Klepa M.S."/>
        </authorList>
    </citation>
    <scope>NUCLEOTIDE SEQUENCE [LARGE SCALE GENOMIC DNA]</scope>
    <source>
        <strain evidence="1 2">CNPSo 4010</strain>
    </source>
</reference>
<dbReference type="PANTHER" id="PTHR36455:SF1">
    <property type="entry name" value="BLR8292 PROTEIN"/>
    <property type="match status" value="1"/>
</dbReference>
<proteinExistence type="predicted"/>
<dbReference type="PANTHER" id="PTHR36455">
    <property type="match status" value="1"/>
</dbReference>
<protein>
    <submittedName>
        <fullName evidence="1">IS66 family insertion sequence element accessory protein TnpB</fullName>
    </submittedName>
</protein>
<organism evidence="1 2">
    <name type="scientific">Bradyrhizobium agreste</name>
    <dbReference type="NCBI Taxonomy" id="2751811"/>
    <lineage>
        <taxon>Bacteria</taxon>
        <taxon>Pseudomonadati</taxon>
        <taxon>Pseudomonadota</taxon>
        <taxon>Alphaproteobacteria</taxon>
        <taxon>Hyphomicrobiales</taxon>
        <taxon>Nitrobacteraceae</taxon>
        <taxon>Bradyrhizobium</taxon>
    </lineage>
</organism>
<keyword evidence="2" id="KW-1185">Reference proteome</keyword>
<sequence length="150" mass="17453">MFRLASDLRVYLHRAPIDFRAGINSLAIVVEQSMRLDPFQRAVFAFCNRRRDRVKLLIYDRSGFWMLLKRLEADRFHWPRSQEAVLTLTTEELHWLLDGIDIAAVRRHPLRQYQSVGSVRPGAEGPARKLDRQGDRLCAQSMGLSDPLHQ</sequence>
<evidence type="ECO:0000313" key="2">
    <source>
        <dbReference type="Proteomes" id="UP000807370"/>
    </source>
</evidence>
<evidence type="ECO:0000313" key="1">
    <source>
        <dbReference type="EMBL" id="MBH5398919.1"/>
    </source>
</evidence>
<dbReference type="NCBIfam" id="NF033819">
    <property type="entry name" value="IS66_TnpB"/>
    <property type="match status" value="1"/>
</dbReference>
<dbReference type="Pfam" id="PF05717">
    <property type="entry name" value="TnpB_IS66"/>
    <property type="match status" value="1"/>
</dbReference>
<dbReference type="InterPro" id="IPR008878">
    <property type="entry name" value="Transposase_IS66_Orf2"/>
</dbReference>
<comment type="caution">
    <text evidence="1">The sequence shown here is derived from an EMBL/GenBank/DDBJ whole genome shotgun (WGS) entry which is preliminary data.</text>
</comment>
<dbReference type="Proteomes" id="UP000807370">
    <property type="component" value="Unassembled WGS sequence"/>
</dbReference>
<name>A0ABS0PNY9_9BRAD</name>
<dbReference type="EMBL" id="JACCHP010000008">
    <property type="protein sequence ID" value="MBH5398919.1"/>
    <property type="molecule type" value="Genomic_DNA"/>
</dbReference>
<dbReference type="RefSeq" id="WP_197960191.1">
    <property type="nucleotide sequence ID" value="NZ_JACCHP010000008.1"/>
</dbReference>
<accession>A0ABS0PNY9</accession>